<dbReference type="OMA" id="CHEQERL"/>
<dbReference type="Gramene" id="mRNA:HanXRQr2_Chr05g0218511">
    <property type="protein sequence ID" value="CDS:HanXRQr2_Chr05g0218511.1"/>
    <property type="gene ID" value="HanXRQr2_Chr05g0218511"/>
</dbReference>
<gene>
    <name evidence="17" type="ORF">HannXRQ_Chr01g0002701</name>
    <name evidence="16" type="ORF">HanXRQr2_Chr05g0218511</name>
</gene>
<evidence type="ECO:0000256" key="7">
    <source>
        <dbReference type="ARBA" id="ARBA00022737"/>
    </source>
</evidence>
<feature type="signal peptide" evidence="13">
    <location>
        <begin position="1"/>
        <end position="21"/>
    </location>
</feature>
<dbReference type="FunCoup" id="A0A251VMR2">
    <property type="interactions" value="1894"/>
</dbReference>
<dbReference type="EC" id="2.7.11.1" evidence="16"/>
<reference evidence="16" key="3">
    <citation type="submission" date="2020-06" db="EMBL/GenBank/DDBJ databases">
        <title>Helianthus annuus Genome sequencing and assembly Release 2.</title>
        <authorList>
            <person name="Gouzy J."/>
            <person name="Langlade N."/>
            <person name="Munos S."/>
        </authorList>
    </citation>
    <scope>NUCLEOTIDE SEQUENCE</scope>
    <source>
        <tissue evidence="16">Leaves</tissue>
    </source>
</reference>
<dbReference type="SMART" id="SM00369">
    <property type="entry name" value="LRR_TYP"/>
    <property type="match status" value="11"/>
</dbReference>
<dbReference type="InterPro" id="IPR046956">
    <property type="entry name" value="RLP23-like"/>
</dbReference>
<dbReference type="Pfam" id="PF13516">
    <property type="entry name" value="LRR_6"/>
    <property type="match status" value="1"/>
</dbReference>
<keyword evidence="16" id="KW-0723">Serine/threonine-protein kinase</keyword>
<dbReference type="PRINTS" id="PR00019">
    <property type="entry name" value="LEURICHRPT"/>
</dbReference>
<feature type="transmembrane region" description="Helical" evidence="12">
    <location>
        <begin position="983"/>
        <end position="1005"/>
    </location>
</feature>
<dbReference type="EMBL" id="MNCJ02000320">
    <property type="protein sequence ID" value="KAF5806195.1"/>
    <property type="molecule type" value="Genomic_DNA"/>
</dbReference>
<keyword evidence="16" id="KW-0418">Kinase</keyword>
<name>A0A251VMR2_HELAN</name>
<dbReference type="PROSITE" id="PS51450">
    <property type="entry name" value="LRR"/>
    <property type="match status" value="2"/>
</dbReference>
<evidence type="ECO:0000256" key="3">
    <source>
        <dbReference type="ARBA" id="ARBA00022475"/>
    </source>
</evidence>
<evidence type="ECO:0000259" key="15">
    <source>
        <dbReference type="Pfam" id="PF23598"/>
    </source>
</evidence>
<keyword evidence="18" id="KW-1185">Reference proteome</keyword>
<evidence type="ECO:0000313" key="17">
    <source>
        <dbReference type="EMBL" id="OTG35991.1"/>
    </source>
</evidence>
<dbReference type="InParanoid" id="A0A251VMR2"/>
<dbReference type="PANTHER" id="PTHR48063:SF112">
    <property type="entry name" value="RECEPTOR LIKE PROTEIN 30-LIKE"/>
    <property type="match status" value="1"/>
</dbReference>
<dbReference type="FunFam" id="3.80.10.10:FF:000111">
    <property type="entry name" value="LRR receptor-like serine/threonine-protein kinase ERECTA"/>
    <property type="match status" value="1"/>
</dbReference>
<sequence>MMGNQWVLGLHLIFIGTFVVATTCLGARNSTASCHEQERLALLKFKDSVKDDFKMLSSWVGIDCCSWDRVHCDGATGRVASLHLRGIVRGLSSSCWVTGTFASVTASMVNGYLVGEEYYLIGEDVNSSLAELRHLKYLDLSGNDFQGRRIPEFIGSLKKLRYLNLSNAGFSGNIPHHIGNLSNLKVLALSSTTYTQTLTADDMVWISGLSSLKYLDLNGVNLSGAKNRDKVLYMIPSVIHLSLSCSGFSAVDLAAGPRLNFSRILPNIKYLQLKDNAIEVLFPSVLTNMSSLVSLDLSGNILNSSIPFMPSLLKLDLSNSEIRQIDYIGIWRQCNLKELIVSFSNLEGDMTGPSTNASMCSTYALEVLDLSLNELSCSIPKSFGRLTSLRALHLESNRLKGPIPEDLGKLRFLEVLDLSYNQLDGPIPTLLGRITELDLSHNQLNYSIPESFRSLAALTYLNLESNQLTGPIPASLGRLATLKTFSMSSNLLNGTIPTLVGQLTELEFLDVSNNSLEGEILEAHFSNLSMLKYLDLSSNRNLTLNVSRQWIPPFQLRTIRLSSCKISDEFPKWFQTQKKLDELVLSNASISGPLPTWLRQMRIISFLDLSYNKLNGPLTNLPFGDPLNRYINEYMGSLYLQNNLFNGLIPRSLCTRTGLEILDLSKNRLTGIIPNCLLNLQHLSMMILSSNGLSGVIPSFLGRISPALSWLNLNNNSFTGELPQDLGKLHALTVLDLGDNEFSGKIPKWIGEKLTRLMVLRLHKNNFSGRIPQSLCKNSRLQILDIAHNNLIGQVPRCFGELYGMVEASHQDIRNGSFSSSDENVIQVIKGSDLEYSKTLDLVFNMDLSSNKLVGQIPEELMTLSLLVGLNLSHNHLSGGIPSSIGNMKALFSLDFADNKLTGMIPPSLASLNFLSHLNLSHNNLSGKIPTGNQLQTLTDPSIYVGNRDLCGAPLPKNCSNHEDPTTTTSKNNKREPDGPKEWFYLSVVCGIATGFWGVIGVLLFKKQWRYKLFMVAEVTTDMIYVAVMVRVSKMKRKGRDAA</sequence>
<evidence type="ECO:0000313" key="16">
    <source>
        <dbReference type="EMBL" id="KAF5806195.1"/>
    </source>
</evidence>
<feature type="chain" id="PRO_5012965075" evidence="13">
    <location>
        <begin position="22"/>
        <end position="1043"/>
    </location>
</feature>
<dbReference type="STRING" id="4232.A0A251VMR2"/>
<dbReference type="InterPro" id="IPR003591">
    <property type="entry name" value="Leu-rich_rpt_typical-subtyp"/>
</dbReference>
<dbReference type="Pfam" id="PF23598">
    <property type="entry name" value="LRR_14"/>
    <property type="match status" value="1"/>
</dbReference>
<evidence type="ECO:0000256" key="4">
    <source>
        <dbReference type="ARBA" id="ARBA00022614"/>
    </source>
</evidence>
<dbReference type="Proteomes" id="UP000215914">
    <property type="component" value="Chromosome 1"/>
</dbReference>
<keyword evidence="9 12" id="KW-0472">Membrane</keyword>
<dbReference type="InterPro" id="IPR032675">
    <property type="entry name" value="LRR_dom_sf"/>
</dbReference>
<dbReference type="FunFam" id="3.80.10.10:FF:000095">
    <property type="entry name" value="LRR receptor-like serine/threonine-protein kinase GSO1"/>
    <property type="match status" value="2"/>
</dbReference>
<protein>
    <submittedName>
        <fullName evidence="16">Non-specific serine/threonine protein kinase</fullName>
        <ecNumber evidence="16">2.7.11.1</ecNumber>
    </submittedName>
    <submittedName>
        <fullName evidence="17">Putative leucine-rich repeat protein, plant-type</fullName>
    </submittedName>
</protein>
<dbReference type="Pfam" id="PF08263">
    <property type="entry name" value="LRRNT_2"/>
    <property type="match status" value="1"/>
</dbReference>
<feature type="domain" description="Leucine-rich repeat-containing N-terminal plant-type" evidence="14">
    <location>
        <begin position="35"/>
        <end position="73"/>
    </location>
</feature>
<keyword evidence="8 12" id="KW-1133">Transmembrane helix</keyword>
<evidence type="ECO:0000259" key="14">
    <source>
        <dbReference type="Pfam" id="PF08263"/>
    </source>
</evidence>
<keyword evidence="4" id="KW-0433">Leucine-rich repeat</keyword>
<keyword evidence="3" id="KW-1003">Cell membrane</keyword>
<evidence type="ECO:0000256" key="1">
    <source>
        <dbReference type="ARBA" id="ARBA00004251"/>
    </source>
</evidence>
<evidence type="ECO:0000256" key="13">
    <source>
        <dbReference type="SAM" id="SignalP"/>
    </source>
</evidence>
<evidence type="ECO:0000256" key="9">
    <source>
        <dbReference type="ARBA" id="ARBA00023136"/>
    </source>
</evidence>
<dbReference type="EMBL" id="CM007890">
    <property type="protein sequence ID" value="OTG35991.1"/>
    <property type="molecule type" value="Genomic_DNA"/>
</dbReference>
<comment type="similarity">
    <text evidence="2">Belongs to the RLP family.</text>
</comment>
<proteinExistence type="inferred from homology"/>
<organism evidence="17 18">
    <name type="scientific">Helianthus annuus</name>
    <name type="common">Common sunflower</name>
    <dbReference type="NCBI Taxonomy" id="4232"/>
    <lineage>
        <taxon>Eukaryota</taxon>
        <taxon>Viridiplantae</taxon>
        <taxon>Streptophyta</taxon>
        <taxon>Embryophyta</taxon>
        <taxon>Tracheophyta</taxon>
        <taxon>Spermatophyta</taxon>
        <taxon>Magnoliopsida</taxon>
        <taxon>eudicotyledons</taxon>
        <taxon>Gunneridae</taxon>
        <taxon>Pentapetalae</taxon>
        <taxon>asterids</taxon>
        <taxon>campanulids</taxon>
        <taxon>Asterales</taxon>
        <taxon>Asteraceae</taxon>
        <taxon>Asteroideae</taxon>
        <taxon>Heliantheae alliance</taxon>
        <taxon>Heliantheae</taxon>
        <taxon>Helianthus</taxon>
    </lineage>
</organism>
<evidence type="ECO:0000256" key="10">
    <source>
        <dbReference type="ARBA" id="ARBA00023180"/>
    </source>
</evidence>
<dbReference type="Pfam" id="PF13855">
    <property type="entry name" value="LRR_8"/>
    <property type="match status" value="2"/>
</dbReference>
<dbReference type="InterPro" id="IPR001611">
    <property type="entry name" value="Leu-rich_rpt"/>
</dbReference>
<keyword evidence="6 13" id="KW-0732">Signal</keyword>
<dbReference type="PANTHER" id="PTHR48063">
    <property type="entry name" value="LRR RECEPTOR-LIKE KINASE"/>
    <property type="match status" value="1"/>
</dbReference>
<keyword evidence="7" id="KW-0677">Repeat</keyword>
<evidence type="ECO:0000256" key="11">
    <source>
        <dbReference type="SAM" id="MobiDB-lite"/>
    </source>
</evidence>
<dbReference type="InterPro" id="IPR013210">
    <property type="entry name" value="LRR_N_plant-typ"/>
</dbReference>
<evidence type="ECO:0000256" key="2">
    <source>
        <dbReference type="ARBA" id="ARBA00009592"/>
    </source>
</evidence>
<dbReference type="SUPFAM" id="SSF52058">
    <property type="entry name" value="L domain-like"/>
    <property type="match status" value="3"/>
</dbReference>
<dbReference type="AlphaFoldDB" id="A0A251VMR2"/>
<dbReference type="GO" id="GO:0006952">
    <property type="term" value="P:defense response"/>
    <property type="evidence" value="ECO:0007669"/>
    <property type="project" value="UniProtKB-ARBA"/>
</dbReference>
<evidence type="ECO:0000256" key="6">
    <source>
        <dbReference type="ARBA" id="ARBA00022729"/>
    </source>
</evidence>
<dbReference type="Gene3D" id="3.80.10.10">
    <property type="entry name" value="Ribonuclease Inhibitor"/>
    <property type="match status" value="4"/>
</dbReference>
<reference evidence="17" key="2">
    <citation type="submission" date="2017-02" db="EMBL/GenBank/DDBJ databases">
        <title>Sunflower complete genome.</title>
        <authorList>
            <person name="Langlade N."/>
            <person name="Munos S."/>
        </authorList>
    </citation>
    <scope>NUCLEOTIDE SEQUENCE [LARGE SCALE GENOMIC DNA]</scope>
    <source>
        <tissue evidence="17">Leaves</tissue>
    </source>
</reference>
<keyword evidence="5 12" id="KW-0812">Transmembrane</keyword>
<reference evidence="16 18" key="1">
    <citation type="journal article" date="2017" name="Nature">
        <title>The sunflower genome provides insights into oil metabolism, flowering and Asterid evolution.</title>
        <authorList>
            <person name="Badouin H."/>
            <person name="Gouzy J."/>
            <person name="Grassa C.J."/>
            <person name="Murat F."/>
            <person name="Staton S.E."/>
            <person name="Cottret L."/>
            <person name="Lelandais-Briere C."/>
            <person name="Owens G.L."/>
            <person name="Carrere S."/>
            <person name="Mayjonade B."/>
            <person name="Legrand L."/>
            <person name="Gill N."/>
            <person name="Kane N.C."/>
            <person name="Bowers J.E."/>
            <person name="Hubner S."/>
            <person name="Bellec A."/>
            <person name="Berard A."/>
            <person name="Berges H."/>
            <person name="Blanchet N."/>
            <person name="Boniface M.C."/>
            <person name="Brunel D."/>
            <person name="Catrice O."/>
            <person name="Chaidir N."/>
            <person name="Claudel C."/>
            <person name="Donnadieu C."/>
            <person name="Faraut T."/>
            <person name="Fievet G."/>
            <person name="Helmstetter N."/>
            <person name="King M."/>
            <person name="Knapp S.J."/>
            <person name="Lai Z."/>
            <person name="Le Paslier M.C."/>
            <person name="Lippi Y."/>
            <person name="Lorenzon L."/>
            <person name="Mandel J.R."/>
            <person name="Marage G."/>
            <person name="Marchand G."/>
            <person name="Marquand E."/>
            <person name="Bret-Mestries E."/>
            <person name="Morien E."/>
            <person name="Nambeesan S."/>
            <person name="Nguyen T."/>
            <person name="Pegot-Espagnet P."/>
            <person name="Pouilly N."/>
            <person name="Raftis F."/>
            <person name="Sallet E."/>
            <person name="Schiex T."/>
            <person name="Thomas J."/>
            <person name="Vandecasteele C."/>
            <person name="Vares D."/>
            <person name="Vear F."/>
            <person name="Vautrin S."/>
            <person name="Crespi M."/>
            <person name="Mangin B."/>
            <person name="Burke J.M."/>
            <person name="Salse J."/>
            <person name="Munos S."/>
            <person name="Vincourt P."/>
            <person name="Rieseberg L.H."/>
            <person name="Langlade N.B."/>
        </authorList>
    </citation>
    <scope>NUCLEOTIDE SEQUENCE [LARGE SCALE GENOMIC DNA]</scope>
    <source>
        <strain evidence="18">cv. SF193</strain>
        <tissue evidence="16">Leaves</tissue>
    </source>
</reference>
<dbReference type="Pfam" id="PF00560">
    <property type="entry name" value="LRR_1"/>
    <property type="match status" value="7"/>
</dbReference>
<dbReference type="GO" id="GO:0004674">
    <property type="term" value="F:protein serine/threonine kinase activity"/>
    <property type="evidence" value="ECO:0007669"/>
    <property type="project" value="UniProtKB-KW"/>
</dbReference>
<dbReference type="InterPro" id="IPR055414">
    <property type="entry name" value="LRR_R13L4/SHOC2-like"/>
</dbReference>
<evidence type="ECO:0000313" key="18">
    <source>
        <dbReference type="Proteomes" id="UP000215914"/>
    </source>
</evidence>
<feature type="region of interest" description="Disordered" evidence="11">
    <location>
        <begin position="955"/>
        <end position="976"/>
    </location>
</feature>
<comment type="subcellular location">
    <subcellularLocation>
        <location evidence="1">Cell membrane</location>
        <topology evidence="1">Single-pass type I membrane protein</topology>
    </subcellularLocation>
</comment>
<evidence type="ECO:0000256" key="5">
    <source>
        <dbReference type="ARBA" id="ARBA00022692"/>
    </source>
</evidence>
<evidence type="ECO:0000256" key="12">
    <source>
        <dbReference type="SAM" id="Phobius"/>
    </source>
</evidence>
<dbReference type="GO" id="GO:0005886">
    <property type="term" value="C:plasma membrane"/>
    <property type="evidence" value="ECO:0007669"/>
    <property type="project" value="UniProtKB-SubCell"/>
</dbReference>
<dbReference type="GO" id="GO:0051707">
    <property type="term" value="P:response to other organism"/>
    <property type="evidence" value="ECO:0007669"/>
    <property type="project" value="UniProtKB-ARBA"/>
</dbReference>
<feature type="domain" description="Disease resistance R13L4/SHOC-2-like LRR" evidence="15">
    <location>
        <begin position="360"/>
        <end position="581"/>
    </location>
</feature>
<accession>A0A251VMR2</accession>
<keyword evidence="10" id="KW-0325">Glycoprotein</keyword>
<keyword evidence="16" id="KW-0808">Transferase</keyword>
<evidence type="ECO:0000256" key="8">
    <source>
        <dbReference type="ARBA" id="ARBA00022989"/>
    </source>
</evidence>